<comment type="pathway">
    <text evidence="2">Cell wall biogenesis; peptidoglycan biosynthesis.</text>
</comment>
<name>A0A843AM83_METAZ</name>
<dbReference type="InterPro" id="IPR036615">
    <property type="entry name" value="Mur_ligase_C_dom_sf"/>
</dbReference>
<dbReference type="InterPro" id="IPR004101">
    <property type="entry name" value="Mur_ligase_C"/>
</dbReference>
<evidence type="ECO:0000256" key="7">
    <source>
        <dbReference type="SAM" id="MobiDB-lite"/>
    </source>
</evidence>
<dbReference type="AlphaFoldDB" id="A0A843AM83"/>
<dbReference type="Gene3D" id="3.40.50.720">
    <property type="entry name" value="NAD(P)-binding Rossmann-like Domain"/>
    <property type="match status" value="2"/>
</dbReference>
<dbReference type="SUPFAM" id="SSF53623">
    <property type="entry name" value="MurD-like peptide ligases, catalytic domain"/>
    <property type="match status" value="2"/>
</dbReference>
<keyword evidence="6" id="KW-0067">ATP-binding</keyword>
<keyword evidence="5" id="KW-0547">Nucleotide-binding</keyword>
<evidence type="ECO:0000313" key="11">
    <source>
        <dbReference type="Proteomes" id="UP000658733"/>
    </source>
</evidence>
<feature type="compositionally biased region" description="Low complexity" evidence="7">
    <location>
        <begin position="1099"/>
        <end position="1114"/>
    </location>
</feature>
<dbReference type="SUPFAM" id="SSF51984">
    <property type="entry name" value="MurCD N-terminal domain"/>
    <property type="match status" value="1"/>
</dbReference>
<comment type="caution">
    <text evidence="10">The sequence shown here is derived from an EMBL/GenBank/DDBJ whole genome shotgun (WGS) entry which is preliminary data.</text>
</comment>
<keyword evidence="4" id="KW-0436">Ligase</keyword>
<dbReference type="GO" id="GO:0008764">
    <property type="term" value="F:UDP-N-acetylmuramoylalanine-D-glutamate ligase activity"/>
    <property type="evidence" value="ECO:0007669"/>
    <property type="project" value="UniProtKB-EC"/>
</dbReference>
<dbReference type="Gene3D" id="3.90.190.20">
    <property type="entry name" value="Mur ligase, C-terminal domain"/>
    <property type="match status" value="2"/>
</dbReference>
<protein>
    <submittedName>
        <fullName evidence="10">Uncharacterized protein</fullName>
    </submittedName>
</protein>
<dbReference type="PANTHER" id="PTHR43692">
    <property type="entry name" value="UDP-N-ACETYLMURAMOYLALANINE--D-GLUTAMATE LIGASE"/>
    <property type="match status" value="1"/>
</dbReference>
<evidence type="ECO:0000259" key="9">
    <source>
        <dbReference type="Pfam" id="PF08245"/>
    </source>
</evidence>
<evidence type="ECO:0000259" key="8">
    <source>
        <dbReference type="Pfam" id="PF02875"/>
    </source>
</evidence>
<feature type="domain" description="Mur ligase C-terminal" evidence="8">
    <location>
        <begin position="408"/>
        <end position="534"/>
    </location>
</feature>
<sequence>MFFGKNILVVGAGNAGRPVANLFNYLKKNVIVTDSNSFDNLPKKAQKKIELLENRGITFELGDHNDDLLDFPDAVYISPNIPKTADFVKKIYELSSKGKFDIIENKDVGNILNSLIAIPMVGIAGTDGKTTTTNMINFALKDKFNTLIFSSLQDSLVIEGLVEMVVNSECENKDLAIFELPHGTIRMADGLELDFCVITNLTPDHMDEFENYEDYITRNIAIEKLLKKNGLVLANGDDPIISSRLDTFNHDCIVYGLQNPQTVEFEGNTYYNDNVDYDILATNIKLNGLDGSSYKIKSGDILTLVCNNCGKINYDLNNFNLDNLDSDSFDLNDSDSDNLDSDDFDLGICKCDNYSRKVIPSFEREVNIKVPGLINVENSLATILSSLVMGIDLDDAINRMSSFKGVKGRFEKIDKLNGVNIFMDAAHNPESMEKLFSGFDISGKLILSLDNPDTLTSRDKYKIGEVLGKVVDVLIISSKNETTEFVDNNAAFEVLNGAFNVCSDIETYVTENVSESIFNALSIADTGDTIIHIGPGVVNAYDNVKNDIKDAINFYEAISGKVVVIGGCGTVGSLIGRVLAANGIDVTISDSANETPLKSIFETEGIDLELGSEISNELLYNASSIFLAPSLMDNEKFIKNLRNDLNNMSFEDIPVFGIDEIFKFFRSDKLVFGVTGTNGKTTTTEILKNIFKTAGLNVPEHYLNIQGNTEFIPSLQSKLEGDVAVIEIGTFGNAGEIETISKNAEVDTGIITNITQDHLSNGSFNDYVNCKKEIVDLADNLILCADDPIVASLGNLKDNEDLLFFGINYYGDIFKDIDVFKESRICPVCGKDLIYDIHYLGHLGNYHCDCGFKNPEIDIEARDIIFDKEDSSIKFTLKIYEQTADITLKNGSIANVYNSLAAATGAWLSGLDINDIADGINSFSGVNGRLEIINDNPKIILDYAHNPAGVKSVIQTVSNIIQNDKKLANGRFIIVNTISSESGDEGDLEIAKLLSKADIIIPASYSAFKSSKFINDFANEKCEIIYTESSKNSTKVGTLGASFEQVKEGLIIALNIINNSKQNINNIIKNKHSTKDKNIIKDKNNSNDKNIIKDKNINNDKSSVNDKNINNDKSNVSEKDISNDIILIIGEGGLKYSQTILSEVNGNKGGDLEI</sequence>
<feature type="compositionally biased region" description="Basic and acidic residues" evidence="7">
    <location>
        <begin position="1078"/>
        <end position="1098"/>
    </location>
</feature>
<comment type="subcellular location">
    <subcellularLocation>
        <location evidence="1">Cytoplasm</location>
    </subcellularLocation>
</comment>
<dbReference type="SUPFAM" id="SSF53244">
    <property type="entry name" value="MurD-like peptide ligases, peptide-binding domain"/>
    <property type="match status" value="2"/>
</dbReference>
<dbReference type="EMBL" id="JADIIN010000035">
    <property type="protein sequence ID" value="MBF4468638.1"/>
    <property type="molecule type" value="Genomic_DNA"/>
</dbReference>
<feature type="domain" description="Mur ligase central" evidence="9">
    <location>
        <begin position="123"/>
        <end position="283"/>
    </location>
</feature>
<dbReference type="Proteomes" id="UP000658733">
    <property type="component" value="Unassembled WGS sequence"/>
</dbReference>
<evidence type="ECO:0000313" key="10">
    <source>
        <dbReference type="EMBL" id="MBF4468638.1"/>
    </source>
</evidence>
<dbReference type="InterPro" id="IPR013221">
    <property type="entry name" value="Mur_ligase_cen"/>
</dbReference>
<gene>
    <name evidence="10" type="ORF">ISP01_04470</name>
</gene>
<dbReference type="GO" id="GO:0008360">
    <property type="term" value="P:regulation of cell shape"/>
    <property type="evidence" value="ECO:0007669"/>
    <property type="project" value="InterPro"/>
</dbReference>
<evidence type="ECO:0000256" key="3">
    <source>
        <dbReference type="ARBA" id="ARBA00022490"/>
    </source>
</evidence>
<dbReference type="GO" id="GO:0005524">
    <property type="term" value="F:ATP binding"/>
    <property type="evidence" value="ECO:0007669"/>
    <property type="project" value="UniProtKB-KW"/>
</dbReference>
<accession>A0A843AM83</accession>
<feature type="domain" description="Mur ligase central" evidence="9">
    <location>
        <begin position="674"/>
        <end position="821"/>
    </location>
</feature>
<dbReference type="GO" id="GO:0005737">
    <property type="term" value="C:cytoplasm"/>
    <property type="evidence" value="ECO:0007669"/>
    <property type="project" value="UniProtKB-SubCell"/>
</dbReference>
<dbReference type="GO" id="GO:0051301">
    <property type="term" value="P:cell division"/>
    <property type="evidence" value="ECO:0007669"/>
    <property type="project" value="InterPro"/>
</dbReference>
<dbReference type="InterPro" id="IPR036565">
    <property type="entry name" value="Mur-like_cat_sf"/>
</dbReference>
<proteinExistence type="predicted"/>
<keyword evidence="3" id="KW-0963">Cytoplasm</keyword>
<evidence type="ECO:0000256" key="1">
    <source>
        <dbReference type="ARBA" id="ARBA00004496"/>
    </source>
</evidence>
<dbReference type="Pfam" id="PF08245">
    <property type="entry name" value="Mur_ligase_M"/>
    <property type="match status" value="2"/>
</dbReference>
<feature type="region of interest" description="Disordered" evidence="7">
    <location>
        <begin position="1078"/>
        <end position="1115"/>
    </location>
</feature>
<reference evidence="10" key="1">
    <citation type="submission" date="2020-10" db="EMBL/GenBank/DDBJ databases">
        <title>Dehalococcoides mccartyi of a TCE/Cr reducing biochatode.</title>
        <authorList>
            <person name="Matturro B."/>
        </authorList>
    </citation>
    <scope>NUCLEOTIDE SEQUENCE</scope>
    <source>
        <strain evidence="10">Bin4</strain>
    </source>
</reference>
<dbReference type="Gene3D" id="3.40.1190.10">
    <property type="entry name" value="Mur-like, catalytic domain"/>
    <property type="match status" value="2"/>
</dbReference>
<dbReference type="InterPro" id="IPR005762">
    <property type="entry name" value="MurD"/>
</dbReference>
<evidence type="ECO:0000256" key="6">
    <source>
        <dbReference type="ARBA" id="ARBA00022840"/>
    </source>
</evidence>
<evidence type="ECO:0000256" key="5">
    <source>
        <dbReference type="ARBA" id="ARBA00022741"/>
    </source>
</evidence>
<organism evidence="10 11">
    <name type="scientific">Methanobrevibacter arboriphilus</name>
    <dbReference type="NCBI Taxonomy" id="39441"/>
    <lineage>
        <taxon>Archaea</taxon>
        <taxon>Methanobacteriati</taxon>
        <taxon>Methanobacteriota</taxon>
        <taxon>Methanomada group</taxon>
        <taxon>Methanobacteria</taxon>
        <taxon>Methanobacteriales</taxon>
        <taxon>Methanobacteriaceae</taxon>
        <taxon>Methanobrevibacter</taxon>
    </lineage>
</organism>
<dbReference type="RefSeq" id="WP_278522579.1">
    <property type="nucleotide sequence ID" value="NZ_JADIIN010000035.1"/>
</dbReference>
<evidence type="ECO:0000256" key="4">
    <source>
        <dbReference type="ARBA" id="ARBA00022598"/>
    </source>
</evidence>
<dbReference type="Pfam" id="PF02875">
    <property type="entry name" value="Mur_ligase_C"/>
    <property type="match status" value="1"/>
</dbReference>
<dbReference type="PANTHER" id="PTHR43692:SF1">
    <property type="entry name" value="UDP-N-ACETYLMURAMOYLALANINE--D-GLUTAMATE LIGASE"/>
    <property type="match status" value="1"/>
</dbReference>
<evidence type="ECO:0000256" key="2">
    <source>
        <dbReference type="ARBA" id="ARBA00004752"/>
    </source>
</evidence>